<evidence type="ECO:0000313" key="5">
    <source>
        <dbReference type="Proteomes" id="UP000636709"/>
    </source>
</evidence>
<gene>
    <name evidence="4" type="ORF">HU200_051538</name>
</gene>
<evidence type="ECO:0000313" key="4">
    <source>
        <dbReference type="EMBL" id="KAF8669208.1"/>
    </source>
</evidence>
<comment type="caution">
    <text evidence="4">The sequence shown here is derived from an EMBL/GenBank/DDBJ whole genome shotgun (WGS) entry which is preliminary data.</text>
</comment>
<dbReference type="InterPro" id="IPR055312">
    <property type="entry name" value="FBL15-like"/>
</dbReference>
<sequence length="391" mass="43568">MAPGRRRVRGGGRPRGDGVDRIGGLPDDLLHTILHRVRSSPDAVRTSVLSRRWRRVWAQVPDLSFDHDVDRVRSSSILRGIDAVVGAHSAPTLDRIAISVRRNAGDPTPALVAPWLRLASLRLAGGELKIRLGEPRTLYTYDDDGEIIDIPPPELEVPVCEGATGIELELPLHLRLAPTGSFAALRVLSIECNHLDDGDLERAVSMQCPRLQELALSTSSVPDHPVSIRSDSLEQLKLGGRVADGQITVDAPKLIRLEMSRSRWYLDLDEVKGARIAAPELSELIWQGVYHSHRDQIAETRSHLRKLELPLELDSNYILYQSFMVKKVSALLKRFDYVDELSMDIEIPPRAATDTVRLLSARHAYSCPLHLSMSPFIFVSLFMCIYVGVES</sequence>
<accession>A0A835AQ56</accession>
<organism evidence="4 5">
    <name type="scientific">Digitaria exilis</name>
    <dbReference type="NCBI Taxonomy" id="1010633"/>
    <lineage>
        <taxon>Eukaryota</taxon>
        <taxon>Viridiplantae</taxon>
        <taxon>Streptophyta</taxon>
        <taxon>Embryophyta</taxon>
        <taxon>Tracheophyta</taxon>
        <taxon>Spermatophyta</taxon>
        <taxon>Magnoliopsida</taxon>
        <taxon>Liliopsida</taxon>
        <taxon>Poales</taxon>
        <taxon>Poaceae</taxon>
        <taxon>PACMAD clade</taxon>
        <taxon>Panicoideae</taxon>
        <taxon>Panicodae</taxon>
        <taxon>Paniceae</taxon>
        <taxon>Anthephorinae</taxon>
        <taxon>Digitaria</taxon>
    </lineage>
</organism>
<dbReference type="PANTHER" id="PTHR34709">
    <property type="entry name" value="OS10G0396666 PROTEIN"/>
    <property type="match status" value="1"/>
</dbReference>
<feature type="domain" description="F-box" evidence="2">
    <location>
        <begin position="24"/>
        <end position="60"/>
    </location>
</feature>
<dbReference type="EMBL" id="JACEFO010002272">
    <property type="protein sequence ID" value="KAF8669208.1"/>
    <property type="molecule type" value="Genomic_DNA"/>
</dbReference>
<keyword evidence="5" id="KW-1185">Reference proteome</keyword>
<dbReference type="Pfam" id="PF24758">
    <property type="entry name" value="LRR_At5g56370"/>
    <property type="match status" value="1"/>
</dbReference>
<reference evidence="4" key="1">
    <citation type="submission" date="2020-07" db="EMBL/GenBank/DDBJ databases">
        <title>Genome sequence and genetic diversity analysis of an under-domesticated orphan crop, white fonio (Digitaria exilis).</title>
        <authorList>
            <person name="Bennetzen J.L."/>
            <person name="Chen S."/>
            <person name="Ma X."/>
            <person name="Wang X."/>
            <person name="Yssel A.E.J."/>
            <person name="Chaluvadi S.R."/>
            <person name="Johnson M."/>
            <person name="Gangashetty P."/>
            <person name="Hamidou F."/>
            <person name="Sanogo M.D."/>
            <person name="Zwaenepoel A."/>
            <person name="Wallace J."/>
            <person name="Van De Peer Y."/>
            <person name="Van Deynze A."/>
        </authorList>
    </citation>
    <scope>NUCLEOTIDE SEQUENCE</scope>
    <source>
        <tissue evidence="4">Leaves</tissue>
    </source>
</reference>
<proteinExistence type="predicted"/>
<evidence type="ECO:0008006" key="6">
    <source>
        <dbReference type="Google" id="ProtNLM"/>
    </source>
</evidence>
<dbReference type="Gene3D" id="3.80.10.10">
    <property type="entry name" value="Ribonuclease Inhibitor"/>
    <property type="match status" value="1"/>
</dbReference>
<name>A0A835AQ56_9POAL</name>
<dbReference type="PANTHER" id="PTHR34709:SF72">
    <property type="entry name" value="OS07G0130000 PROTEIN"/>
    <property type="match status" value="1"/>
</dbReference>
<evidence type="ECO:0000256" key="1">
    <source>
        <dbReference type="SAM" id="MobiDB-lite"/>
    </source>
</evidence>
<dbReference type="Pfam" id="PF00646">
    <property type="entry name" value="F-box"/>
    <property type="match status" value="1"/>
</dbReference>
<dbReference type="InterPro" id="IPR001810">
    <property type="entry name" value="F-box_dom"/>
</dbReference>
<dbReference type="InterPro" id="IPR055411">
    <property type="entry name" value="LRR_FXL15/At3g58940/PEG3-like"/>
</dbReference>
<evidence type="ECO:0000259" key="2">
    <source>
        <dbReference type="Pfam" id="PF00646"/>
    </source>
</evidence>
<evidence type="ECO:0000259" key="3">
    <source>
        <dbReference type="Pfam" id="PF24758"/>
    </source>
</evidence>
<dbReference type="SUPFAM" id="SSF81383">
    <property type="entry name" value="F-box domain"/>
    <property type="match status" value="1"/>
</dbReference>
<feature type="region of interest" description="Disordered" evidence="1">
    <location>
        <begin position="1"/>
        <end position="23"/>
    </location>
</feature>
<feature type="compositionally biased region" description="Basic residues" evidence="1">
    <location>
        <begin position="1"/>
        <end position="12"/>
    </location>
</feature>
<dbReference type="Gene3D" id="1.20.1280.50">
    <property type="match status" value="1"/>
</dbReference>
<dbReference type="Proteomes" id="UP000636709">
    <property type="component" value="Unassembled WGS sequence"/>
</dbReference>
<dbReference type="AlphaFoldDB" id="A0A835AQ56"/>
<feature type="domain" description="F-box/LRR-repeat protein 15/At3g58940/PEG3-like LRR" evidence="3">
    <location>
        <begin position="177"/>
        <end position="282"/>
    </location>
</feature>
<dbReference type="InterPro" id="IPR032675">
    <property type="entry name" value="LRR_dom_sf"/>
</dbReference>
<dbReference type="OrthoDB" id="1848700at2759"/>
<dbReference type="InterPro" id="IPR036047">
    <property type="entry name" value="F-box-like_dom_sf"/>
</dbReference>
<protein>
    <recommendedName>
        <fullName evidence="6">F-box domain-containing protein</fullName>
    </recommendedName>
</protein>